<proteinExistence type="predicted"/>
<sequence length="61" mass="6824">TLNPTDWGVTYPGIYNSRIDFIYVNHLLSSYIINSTTGDTAHAATGSDHFSIDIFFNINKL</sequence>
<dbReference type="InterPro" id="IPR036691">
    <property type="entry name" value="Endo/exonu/phosph_ase_sf"/>
</dbReference>
<dbReference type="EMBL" id="LAZR01060344">
    <property type="protein sequence ID" value="KKK65879.1"/>
    <property type="molecule type" value="Genomic_DNA"/>
</dbReference>
<feature type="non-terminal residue" evidence="1">
    <location>
        <position position="1"/>
    </location>
</feature>
<reference evidence="1" key="1">
    <citation type="journal article" date="2015" name="Nature">
        <title>Complex archaea that bridge the gap between prokaryotes and eukaryotes.</title>
        <authorList>
            <person name="Spang A."/>
            <person name="Saw J.H."/>
            <person name="Jorgensen S.L."/>
            <person name="Zaremba-Niedzwiedzka K."/>
            <person name="Martijn J."/>
            <person name="Lind A.E."/>
            <person name="van Eijk R."/>
            <person name="Schleper C."/>
            <person name="Guy L."/>
            <person name="Ettema T.J."/>
        </authorList>
    </citation>
    <scope>NUCLEOTIDE SEQUENCE</scope>
</reference>
<accession>A0A0F8ZHK0</accession>
<organism evidence="1">
    <name type="scientific">marine sediment metagenome</name>
    <dbReference type="NCBI Taxonomy" id="412755"/>
    <lineage>
        <taxon>unclassified sequences</taxon>
        <taxon>metagenomes</taxon>
        <taxon>ecological metagenomes</taxon>
    </lineage>
</organism>
<dbReference type="AlphaFoldDB" id="A0A0F8ZHK0"/>
<dbReference type="SUPFAM" id="SSF56219">
    <property type="entry name" value="DNase I-like"/>
    <property type="match status" value="1"/>
</dbReference>
<gene>
    <name evidence="1" type="ORF">LCGC14_2969680</name>
</gene>
<comment type="caution">
    <text evidence="1">The sequence shown here is derived from an EMBL/GenBank/DDBJ whole genome shotgun (WGS) entry which is preliminary data.</text>
</comment>
<name>A0A0F8ZHK0_9ZZZZ</name>
<evidence type="ECO:0000313" key="1">
    <source>
        <dbReference type="EMBL" id="KKK65879.1"/>
    </source>
</evidence>
<evidence type="ECO:0008006" key="2">
    <source>
        <dbReference type="Google" id="ProtNLM"/>
    </source>
</evidence>
<protein>
    <recommendedName>
        <fullName evidence="2">Endonuclease/exonuclease/phosphatase domain-containing protein</fullName>
    </recommendedName>
</protein>